<dbReference type="AlphaFoldDB" id="A0A0M8ZPZ3"/>
<proteinExistence type="predicted"/>
<sequence>MPSDNGHLAFAEGEKLKVILEVDSKWLLCARGDRKGHGKNLISRNKLVTLNITRFKMQNNQSLFISCKNPNKFLMASNQLT</sequence>
<evidence type="ECO:0008006" key="3">
    <source>
        <dbReference type="Google" id="ProtNLM"/>
    </source>
</evidence>
<evidence type="ECO:0000313" key="1">
    <source>
        <dbReference type="EMBL" id="KOX67606.1"/>
    </source>
</evidence>
<evidence type="ECO:0000313" key="2">
    <source>
        <dbReference type="Proteomes" id="UP000053105"/>
    </source>
</evidence>
<name>A0A0M8ZPZ3_9HYME</name>
<organism evidence="1 2">
    <name type="scientific">Melipona quadrifasciata</name>
    <dbReference type="NCBI Taxonomy" id="166423"/>
    <lineage>
        <taxon>Eukaryota</taxon>
        <taxon>Metazoa</taxon>
        <taxon>Ecdysozoa</taxon>
        <taxon>Arthropoda</taxon>
        <taxon>Hexapoda</taxon>
        <taxon>Insecta</taxon>
        <taxon>Pterygota</taxon>
        <taxon>Neoptera</taxon>
        <taxon>Endopterygota</taxon>
        <taxon>Hymenoptera</taxon>
        <taxon>Apocrita</taxon>
        <taxon>Aculeata</taxon>
        <taxon>Apoidea</taxon>
        <taxon>Anthophila</taxon>
        <taxon>Apidae</taxon>
        <taxon>Melipona</taxon>
    </lineage>
</organism>
<protein>
    <recommendedName>
        <fullName evidence="3">SH3 domain-containing protein</fullName>
    </recommendedName>
</protein>
<keyword evidence="2" id="KW-1185">Reference proteome</keyword>
<dbReference type="OrthoDB" id="7416493at2759"/>
<accession>A0A0M8ZPZ3</accession>
<gene>
    <name evidence="1" type="ORF">WN51_08708</name>
</gene>
<reference evidence="1 2" key="1">
    <citation type="submission" date="2015-07" db="EMBL/GenBank/DDBJ databases">
        <title>The genome of Melipona quadrifasciata.</title>
        <authorList>
            <person name="Pan H."/>
            <person name="Kapheim K."/>
        </authorList>
    </citation>
    <scope>NUCLEOTIDE SEQUENCE [LARGE SCALE GENOMIC DNA]</scope>
    <source>
        <strain evidence="1">0111107301</strain>
        <tissue evidence="1">Whole body</tissue>
    </source>
</reference>
<dbReference type="EMBL" id="KQ436008">
    <property type="protein sequence ID" value="KOX67606.1"/>
    <property type="molecule type" value="Genomic_DNA"/>
</dbReference>
<dbReference type="Proteomes" id="UP000053105">
    <property type="component" value="Unassembled WGS sequence"/>
</dbReference>
<dbReference type="STRING" id="166423.A0A0M8ZPZ3"/>